<dbReference type="InParanoid" id="A0A194X1P9"/>
<feature type="transmembrane region" description="Helical" evidence="2">
    <location>
        <begin position="137"/>
        <end position="160"/>
    </location>
</feature>
<evidence type="ECO:0000259" key="3">
    <source>
        <dbReference type="Pfam" id="PF20684"/>
    </source>
</evidence>
<feature type="transmembrane region" description="Helical" evidence="2">
    <location>
        <begin position="215"/>
        <end position="236"/>
    </location>
</feature>
<dbReference type="Proteomes" id="UP000070700">
    <property type="component" value="Unassembled WGS sequence"/>
</dbReference>
<evidence type="ECO:0000313" key="4">
    <source>
        <dbReference type="EMBL" id="KUJ13767.1"/>
    </source>
</evidence>
<dbReference type="InterPro" id="IPR049326">
    <property type="entry name" value="Rhodopsin_dom_fungi"/>
</dbReference>
<dbReference type="AlphaFoldDB" id="A0A194X1P9"/>
<proteinExistence type="predicted"/>
<name>A0A194X1P9_MOLSC</name>
<keyword evidence="2" id="KW-0472">Membrane</keyword>
<feature type="transmembrane region" description="Helical" evidence="2">
    <location>
        <begin position="28"/>
        <end position="49"/>
    </location>
</feature>
<feature type="transmembrane region" description="Helical" evidence="2">
    <location>
        <begin position="100"/>
        <end position="125"/>
    </location>
</feature>
<feature type="transmembrane region" description="Helical" evidence="2">
    <location>
        <begin position="61"/>
        <end position="80"/>
    </location>
</feature>
<feature type="transmembrane region" description="Helical" evidence="2">
    <location>
        <begin position="256"/>
        <end position="278"/>
    </location>
</feature>
<feature type="transmembrane region" description="Helical" evidence="2">
    <location>
        <begin position="180"/>
        <end position="203"/>
    </location>
</feature>
<sequence length="364" mass="40077">MSSSLPLPAAPTGNRFALVTPDDDSAPVTIVTMLSSIFTILVFAVRLGIVKRKRYGYDDCLLSLGHVVALGQWAAIFIALDNGLGKSTKLVGNREQNSSAKALFAGRILLILSLCFSKLSILLLTRSLFHWEKRRKILIIDATIVLVIIWGLGATLALSIDCSPHTMLGRGLTQCSGHVLRLRIVMIIDIITECIIFGIPILFLYAVKVANGTKLLVIAAFAFRLPLVAFSIMYLLSFTSYIDSKSSGTAIVPTMIWQEILLGYSLMSATIPCLKAFVEGFTTGGGRLGEIEVVRMPYESEGSYELGQMRKNMHRSLERLENIEDTGTHLQHSRRRSRRSNSKTIEEASIRSQTSEQPIIGMAI</sequence>
<dbReference type="GeneID" id="28828332"/>
<protein>
    <recommendedName>
        <fullName evidence="3">Rhodopsin domain-containing protein</fullName>
    </recommendedName>
</protein>
<gene>
    <name evidence="4" type="ORF">LY89DRAFT_720987</name>
</gene>
<feature type="compositionally biased region" description="Basic residues" evidence="1">
    <location>
        <begin position="331"/>
        <end position="341"/>
    </location>
</feature>
<feature type="region of interest" description="Disordered" evidence="1">
    <location>
        <begin position="324"/>
        <end position="364"/>
    </location>
</feature>
<evidence type="ECO:0000256" key="2">
    <source>
        <dbReference type="SAM" id="Phobius"/>
    </source>
</evidence>
<dbReference type="PANTHER" id="PTHR39614:SF2">
    <property type="entry name" value="INTEGRAL MEMBRANE PROTEIN"/>
    <property type="match status" value="1"/>
</dbReference>
<dbReference type="PANTHER" id="PTHR39614">
    <property type="entry name" value="INTEGRAL MEMBRANE PROTEIN"/>
    <property type="match status" value="1"/>
</dbReference>
<dbReference type="EMBL" id="KQ947421">
    <property type="protein sequence ID" value="KUJ13767.1"/>
    <property type="molecule type" value="Genomic_DNA"/>
</dbReference>
<evidence type="ECO:0000313" key="5">
    <source>
        <dbReference type="Proteomes" id="UP000070700"/>
    </source>
</evidence>
<dbReference type="OrthoDB" id="3918601at2759"/>
<keyword evidence="5" id="KW-1185">Reference proteome</keyword>
<feature type="domain" description="Rhodopsin" evidence="3">
    <location>
        <begin position="49"/>
        <end position="278"/>
    </location>
</feature>
<organism evidence="4 5">
    <name type="scientific">Mollisia scopiformis</name>
    <name type="common">Conifer needle endophyte fungus</name>
    <name type="synonym">Phialocephala scopiformis</name>
    <dbReference type="NCBI Taxonomy" id="149040"/>
    <lineage>
        <taxon>Eukaryota</taxon>
        <taxon>Fungi</taxon>
        <taxon>Dikarya</taxon>
        <taxon>Ascomycota</taxon>
        <taxon>Pezizomycotina</taxon>
        <taxon>Leotiomycetes</taxon>
        <taxon>Helotiales</taxon>
        <taxon>Mollisiaceae</taxon>
        <taxon>Mollisia</taxon>
    </lineage>
</organism>
<evidence type="ECO:0000256" key="1">
    <source>
        <dbReference type="SAM" id="MobiDB-lite"/>
    </source>
</evidence>
<keyword evidence="2" id="KW-1133">Transmembrane helix</keyword>
<dbReference type="KEGG" id="psco:LY89DRAFT_720987"/>
<reference evidence="4 5" key="1">
    <citation type="submission" date="2015-10" db="EMBL/GenBank/DDBJ databases">
        <title>Full genome of DAOMC 229536 Phialocephala scopiformis, a fungal endophyte of spruce producing the potent anti-insectan compound rugulosin.</title>
        <authorList>
            <consortium name="DOE Joint Genome Institute"/>
            <person name="Walker A.K."/>
            <person name="Frasz S.L."/>
            <person name="Seifert K.A."/>
            <person name="Miller J.D."/>
            <person name="Mondo S.J."/>
            <person name="Labutti K."/>
            <person name="Lipzen A."/>
            <person name="Dockter R."/>
            <person name="Kennedy M."/>
            <person name="Grigoriev I.V."/>
            <person name="Spatafora J.W."/>
        </authorList>
    </citation>
    <scope>NUCLEOTIDE SEQUENCE [LARGE SCALE GENOMIC DNA]</scope>
    <source>
        <strain evidence="4 5">CBS 120377</strain>
    </source>
</reference>
<dbReference type="Pfam" id="PF20684">
    <property type="entry name" value="Fung_rhodopsin"/>
    <property type="match status" value="1"/>
</dbReference>
<keyword evidence="2" id="KW-0812">Transmembrane</keyword>
<accession>A0A194X1P9</accession>
<dbReference type="RefSeq" id="XP_018068122.1">
    <property type="nucleotide sequence ID" value="XM_018218606.1"/>
</dbReference>